<name>A0A0F9C0Q6_9ZZZZ</name>
<protein>
    <submittedName>
        <fullName evidence="1">Uncharacterized protein</fullName>
    </submittedName>
</protein>
<comment type="caution">
    <text evidence="1">The sequence shown here is derived from an EMBL/GenBank/DDBJ whole genome shotgun (WGS) entry which is preliminary data.</text>
</comment>
<dbReference type="EMBL" id="LAZR01035345">
    <property type="protein sequence ID" value="KKL27765.1"/>
    <property type="molecule type" value="Genomic_DNA"/>
</dbReference>
<dbReference type="AlphaFoldDB" id="A0A0F9C0Q6"/>
<organism evidence="1">
    <name type="scientific">marine sediment metagenome</name>
    <dbReference type="NCBI Taxonomy" id="412755"/>
    <lineage>
        <taxon>unclassified sequences</taxon>
        <taxon>metagenomes</taxon>
        <taxon>ecological metagenomes</taxon>
    </lineage>
</organism>
<gene>
    <name evidence="1" type="ORF">LCGC14_2381900</name>
</gene>
<evidence type="ECO:0000313" key="1">
    <source>
        <dbReference type="EMBL" id="KKL27765.1"/>
    </source>
</evidence>
<sequence>MTNQQKAKQVAKKILNSGKSIEEIVEIAQSQSQTASIQQQILDGFNAAAQEQGRYAGGNPTLGDEILDKLAFNVKKYGKSAYKLSDKQVAVIIRDIHGYRKV</sequence>
<proteinExistence type="predicted"/>
<accession>A0A0F9C0Q6</accession>
<reference evidence="1" key="1">
    <citation type="journal article" date="2015" name="Nature">
        <title>Complex archaea that bridge the gap between prokaryotes and eukaryotes.</title>
        <authorList>
            <person name="Spang A."/>
            <person name="Saw J.H."/>
            <person name="Jorgensen S.L."/>
            <person name="Zaremba-Niedzwiedzka K."/>
            <person name="Martijn J."/>
            <person name="Lind A.E."/>
            <person name="van Eijk R."/>
            <person name="Schleper C."/>
            <person name="Guy L."/>
            <person name="Ettema T.J."/>
        </authorList>
    </citation>
    <scope>NUCLEOTIDE SEQUENCE</scope>
</reference>